<feature type="domain" description="Putative zinc-finger" evidence="2">
    <location>
        <begin position="3"/>
        <end position="36"/>
    </location>
</feature>
<protein>
    <submittedName>
        <fullName evidence="3">Putative zinc finger protein</fullName>
    </submittedName>
</protein>
<gene>
    <name evidence="3" type="ORF">EV212_101115</name>
</gene>
<evidence type="ECO:0000313" key="3">
    <source>
        <dbReference type="EMBL" id="TCO86335.1"/>
    </source>
</evidence>
<evidence type="ECO:0000259" key="2">
    <source>
        <dbReference type="Pfam" id="PF13490"/>
    </source>
</evidence>
<keyword evidence="1" id="KW-0472">Membrane</keyword>
<name>A0A4R2LIV9_9FIRM</name>
<dbReference type="Pfam" id="PF13490">
    <property type="entry name" value="zf-HC2"/>
    <property type="match status" value="1"/>
</dbReference>
<comment type="caution">
    <text evidence="3">The sequence shown here is derived from an EMBL/GenBank/DDBJ whole genome shotgun (WGS) entry which is preliminary data.</text>
</comment>
<dbReference type="InterPro" id="IPR027383">
    <property type="entry name" value="Znf_put"/>
</dbReference>
<dbReference type="EMBL" id="SLXA01000001">
    <property type="protein sequence ID" value="TCO86335.1"/>
    <property type="molecule type" value="Genomic_DNA"/>
</dbReference>
<keyword evidence="1" id="KW-1133">Transmembrane helix</keyword>
<feature type="transmembrane region" description="Helical" evidence="1">
    <location>
        <begin position="89"/>
        <end position="110"/>
    </location>
</feature>
<dbReference type="AlphaFoldDB" id="A0A4R2LIV9"/>
<organism evidence="3 4">
    <name type="scientific">Frisingicoccus caecimuris</name>
    <dbReference type="NCBI Taxonomy" id="1796636"/>
    <lineage>
        <taxon>Bacteria</taxon>
        <taxon>Bacillati</taxon>
        <taxon>Bacillota</taxon>
        <taxon>Clostridia</taxon>
        <taxon>Lachnospirales</taxon>
        <taxon>Lachnospiraceae</taxon>
        <taxon>Frisingicoccus</taxon>
    </lineage>
</organism>
<dbReference type="Proteomes" id="UP000295711">
    <property type="component" value="Unassembled WGS sequence"/>
</dbReference>
<sequence length="180" mass="21075">MDCIEAQGLINRFIDDKLDEKALTDFLEHVKHCPSCYDDLEATYTVMAVIRLLDEKEETSDYLKALDHRIEEKEAWLRQQRRTRFFKKMIGATAFIIASFLLSSMILFLAGNIEHEKHLTVTVSSGIYNPLNLHRKERITDKFLYIRDGDNLKLVYSVRMPGMDVFDSRKAARPKKGWMR</sequence>
<dbReference type="RefSeq" id="WP_165873253.1">
    <property type="nucleotide sequence ID" value="NZ_JANKAQ010000005.1"/>
</dbReference>
<keyword evidence="4" id="KW-1185">Reference proteome</keyword>
<reference evidence="3 4" key="1">
    <citation type="submission" date="2019-03" db="EMBL/GenBank/DDBJ databases">
        <title>Genomic Encyclopedia of Type Strains, Phase IV (KMG-IV): sequencing the most valuable type-strain genomes for metagenomic binning, comparative biology and taxonomic classification.</title>
        <authorList>
            <person name="Goeker M."/>
        </authorList>
    </citation>
    <scope>NUCLEOTIDE SEQUENCE [LARGE SCALE GENOMIC DNA]</scope>
    <source>
        <strain evidence="3 4">DSM 28559</strain>
    </source>
</reference>
<evidence type="ECO:0000256" key="1">
    <source>
        <dbReference type="SAM" id="Phobius"/>
    </source>
</evidence>
<proteinExistence type="predicted"/>
<evidence type="ECO:0000313" key="4">
    <source>
        <dbReference type="Proteomes" id="UP000295711"/>
    </source>
</evidence>
<accession>A0A4R2LIV9</accession>
<keyword evidence="1" id="KW-0812">Transmembrane</keyword>